<evidence type="ECO:0000313" key="1">
    <source>
        <dbReference type="EMBL" id="GGA16686.1"/>
    </source>
</evidence>
<accession>A0ABQ1FIK1</accession>
<keyword evidence="2" id="KW-1185">Reference proteome</keyword>
<dbReference type="EMBL" id="BMJA01000001">
    <property type="protein sequence ID" value="GGA16686.1"/>
    <property type="molecule type" value="Genomic_DNA"/>
</dbReference>
<gene>
    <name evidence="1" type="ORF">GCM10010981_00430</name>
</gene>
<proteinExistence type="predicted"/>
<comment type="caution">
    <text evidence="1">The sequence shown here is derived from an EMBL/GenBank/DDBJ whole genome shotgun (WGS) entry which is preliminary data.</text>
</comment>
<organism evidence="1 2">
    <name type="scientific">Dyella nitratireducens</name>
    <dbReference type="NCBI Taxonomy" id="1849580"/>
    <lineage>
        <taxon>Bacteria</taxon>
        <taxon>Pseudomonadati</taxon>
        <taxon>Pseudomonadota</taxon>
        <taxon>Gammaproteobacteria</taxon>
        <taxon>Lysobacterales</taxon>
        <taxon>Rhodanobacteraceae</taxon>
        <taxon>Dyella</taxon>
    </lineage>
</organism>
<sequence>MSHSADFDHNGISTTSIRPLLNAEQALTRLLTLIRSSKSLEDFTPQRLREAMGTAINHAADRYERYGFGESITRQWSYGFGVDRSPNYGPRFEFSFNKNAPGASPPMTDICQIDFDQFKAELESMGFTSEPYYGEHGALINLSFTRPKLYIEVYPEGEANEPVEKINHRCVKMVLIY</sequence>
<protein>
    <submittedName>
        <fullName evidence="1">Uncharacterized protein</fullName>
    </submittedName>
</protein>
<evidence type="ECO:0000313" key="2">
    <source>
        <dbReference type="Proteomes" id="UP000620046"/>
    </source>
</evidence>
<dbReference type="RefSeq" id="WP_188792270.1">
    <property type="nucleotide sequence ID" value="NZ_BMJA01000001.1"/>
</dbReference>
<reference evidence="2" key="1">
    <citation type="journal article" date="2019" name="Int. J. Syst. Evol. Microbiol.">
        <title>The Global Catalogue of Microorganisms (GCM) 10K type strain sequencing project: providing services to taxonomists for standard genome sequencing and annotation.</title>
        <authorList>
            <consortium name="The Broad Institute Genomics Platform"/>
            <consortium name="The Broad Institute Genome Sequencing Center for Infectious Disease"/>
            <person name="Wu L."/>
            <person name="Ma J."/>
        </authorList>
    </citation>
    <scope>NUCLEOTIDE SEQUENCE [LARGE SCALE GENOMIC DNA]</scope>
    <source>
        <strain evidence="2">CGMCC 1.15439</strain>
    </source>
</reference>
<name>A0ABQ1FIK1_9GAMM</name>
<dbReference type="Proteomes" id="UP000620046">
    <property type="component" value="Unassembled WGS sequence"/>
</dbReference>